<evidence type="ECO:0000313" key="2">
    <source>
        <dbReference type="Proteomes" id="UP000663889"/>
    </source>
</evidence>
<reference evidence="1" key="1">
    <citation type="submission" date="2021-02" db="EMBL/GenBank/DDBJ databases">
        <authorList>
            <person name="Nowell W R."/>
        </authorList>
    </citation>
    <scope>NUCLEOTIDE SEQUENCE</scope>
</reference>
<gene>
    <name evidence="1" type="ORF">SEV965_LOCUS5142</name>
</gene>
<organism evidence="1 2">
    <name type="scientific">Rotaria sordida</name>
    <dbReference type="NCBI Taxonomy" id="392033"/>
    <lineage>
        <taxon>Eukaryota</taxon>
        <taxon>Metazoa</taxon>
        <taxon>Spiralia</taxon>
        <taxon>Gnathifera</taxon>
        <taxon>Rotifera</taxon>
        <taxon>Eurotatoria</taxon>
        <taxon>Bdelloidea</taxon>
        <taxon>Philodinida</taxon>
        <taxon>Philodinidae</taxon>
        <taxon>Rotaria</taxon>
    </lineage>
</organism>
<dbReference type="EMBL" id="CAJNOU010000154">
    <property type="protein sequence ID" value="CAF0891174.1"/>
    <property type="molecule type" value="Genomic_DNA"/>
</dbReference>
<comment type="caution">
    <text evidence="1">The sequence shown here is derived from an EMBL/GenBank/DDBJ whole genome shotgun (WGS) entry which is preliminary data.</text>
</comment>
<dbReference type="AlphaFoldDB" id="A0A813YZD1"/>
<sequence length="209" mass="24307">MSNSNDSTTAISVEGSIPAASNNNEDIIDINKPIRLSSLPLMSLEQAKLFACHIENLYEQSLNDKTVCPIEIIYEKVLMKNAETKQEEIKFDEYRVYIPNGDTKYDREKWRLKTIQKGETLCTYELQSQEADSKLSEEDKRYKFSVRLTGYQIGKGHMYKSELINYLTKFCVCPIIFKQTDNNKIELFHRNVIIQNEDYTNLDPYGFQS</sequence>
<accession>A0A813YZD1</accession>
<name>A0A813YZD1_9BILA</name>
<evidence type="ECO:0000313" key="1">
    <source>
        <dbReference type="EMBL" id="CAF0891174.1"/>
    </source>
</evidence>
<dbReference type="Proteomes" id="UP000663889">
    <property type="component" value="Unassembled WGS sequence"/>
</dbReference>
<protein>
    <submittedName>
        <fullName evidence="1">Uncharacterized protein</fullName>
    </submittedName>
</protein>
<proteinExistence type="predicted"/>